<dbReference type="AlphaFoldDB" id="A0AA88NMU0"/>
<reference evidence="1" key="1">
    <citation type="submission" date="2023-07" db="EMBL/GenBank/DDBJ databases">
        <title>Chromosome-level Genome Assembly of Striped Snakehead (Channa striata).</title>
        <authorList>
            <person name="Liu H."/>
        </authorList>
    </citation>
    <scope>NUCLEOTIDE SEQUENCE</scope>
    <source>
        <strain evidence="1">Gz</strain>
        <tissue evidence="1">Muscle</tissue>
    </source>
</reference>
<dbReference type="Proteomes" id="UP001187415">
    <property type="component" value="Unassembled WGS sequence"/>
</dbReference>
<name>A0AA88NMU0_CHASR</name>
<keyword evidence="2" id="KW-1185">Reference proteome</keyword>
<gene>
    <name evidence="1" type="ORF">Q5P01_003995</name>
</gene>
<proteinExistence type="predicted"/>
<organism evidence="1 2">
    <name type="scientific">Channa striata</name>
    <name type="common">Snakehead murrel</name>
    <name type="synonym">Ophicephalus striatus</name>
    <dbReference type="NCBI Taxonomy" id="64152"/>
    <lineage>
        <taxon>Eukaryota</taxon>
        <taxon>Metazoa</taxon>
        <taxon>Chordata</taxon>
        <taxon>Craniata</taxon>
        <taxon>Vertebrata</taxon>
        <taxon>Euteleostomi</taxon>
        <taxon>Actinopterygii</taxon>
        <taxon>Neopterygii</taxon>
        <taxon>Teleostei</taxon>
        <taxon>Neoteleostei</taxon>
        <taxon>Acanthomorphata</taxon>
        <taxon>Anabantaria</taxon>
        <taxon>Anabantiformes</taxon>
        <taxon>Channoidei</taxon>
        <taxon>Channidae</taxon>
        <taxon>Channa</taxon>
    </lineage>
</organism>
<evidence type="ECO:0000313" key="1">
    <source>
        <dbReference type="EMBL" id="KAK2859375.1"/>
    </source>
</evidence>
<sequence length="80" mass="8866">MDVVELLQRHNHTEQVDVSLLATSEQISGLILLVGLSCEGNLLFVQQSWAFISIPHSLQKVLCFYRGLRPSEVSSSLGKV</sequence>
<comment type="caution">
    <text evidence="1">The sequence shown here is derived from an EMBL/GenBank/DDBJ whole genome shotgun (WGS) entry which is preliminary data.</text>
</comment>
<evidence type="ECO:0000313" key="2">
    <source>
        <dbReference type="Proteomes" id="UP001187415"/>
    </source>
</evidence>
<dbReference type="EMBL" id="JAUPFM010000002">
    <property type="protein sequence ID" value="KAK2859375.1"/>
    <property type="molecule type" value="Genomic_DNA"/>
</dbReference>
<protein>
    <submittedName>
        <fullName evidence="1">Uncharacterized protein</fullName>
    </submittedName>
</protein>
<accession>A0AA88NMU0</accession>